<evidence type="ECO:0000313" key="6">
    <source>
        <dbReference type="EMBL" id="XDQ06358.1"/>
    </source>
</evidence>
<dbReference type="CDD" id="cd06170">
    <property type="entry name" value="LuxR_C_like"/>
    <property type="match status" value="1"/>
</dbReference>
<dbReference type="InterPro" id="IPR036388">
    <property type="entry name" value="WH-like_DNA-bd_sf"/>
</dbReference>
<dbReference type="GO" id="GO:0003677">
    <property type="term" value="F:DNA binding"/>
    <property type="evidence" value="ECO:0007669"/>
    <property type="project" value="UniProtKB-KW"/>
</dbReference>
<evidence type="ECO:0000256" key="3">
    <source>
        <dbReference type="ARBA" id="ARBA00023163"/>
    </source>
</evidence>
<keyword evidence="1" id="KW-0805">Transcription regulation</keyword>
<dbReference type="SUPFAM" id="SSF46894">
    <property type="entry name" value="C-terminal effector domain of the bipartite response regulators"/>
    <property type="match status" value="1"/>
</dbReference>
<keyword evidence="3" id="KW-0804">Transcription</keyword>
<dbReference type="Gene3D" id="1.10.10.10">
    <property type="entry name" value="Winged helix-like DNA-binding domain superfamily/Winged helix DNA-binding domain"/>
    <property type="match status" value="1"/>
</dbReference>
<organism evidence="6">
    <name type="scientific">Streptomyces sp. R08</name>
    <dbReference type="NCBI Taxonomy" id="3238624"/>
    <lineage>
        <taxon>Bacteria</taxon>
        <taxon>Bacillati</taxon>
        <taxon>Actinomycetota</taxon>
        <taxon>Actinomycetes</taxon>
        <taxon>Kitasatosporales</taxon>
        <taxon>Streptomycetaceae</taxon>
        <taxon>Streptomyces</taxon>
    </lineage>
</organism>
<dbReference type="InterPro" id="IPR016032">
    <property type="entry name" value="Sig_transdc_resp-reg_C-effctor"/>
</dbReference>
<dbReference type="PROSITE" id="PS50043">
    <property type="entry name" value="HTH_LUXR_2"/>
    <property type="match status" value="1"/>
</dbReference>
<dbReference type="PRINTS" id="PR00038">
    <property type="entry name" value="HTHLUXR"/>
</dbReference>
<evidence type="ECO:0000256" key="1">
    <source>
        <dbReference type="ARBA" id="ARBA00023015"/>
    </source>
</evidence>
<reference evidence="6" key="1">
    <citation type="submission" date="2024-07" db="EMBL/GenBank/DDBJ databases">
        <authorList>
            <person name="Yu S.T."/>
        </authorList>
    </citation>
    <scope>NUCLEOTIDE SEQUENCE</scope>
    <source>
        <strain evidence="6">R08</strain>
    </source>
</reference>
<accession>A0AB39MJR3</accession>
<name>A0AB39MJR3_9ACTN</name>
<evidence type="ECO:0000259" key="5">
    <source>
        <dbReference type="PROSITE" id="PS50043"/>
    </source>
</evidence>
<proteinExistence type="predicted"/>
<dbReference type="Pfam" id="PF00196">
    <property type="entry name" value="GerE"/>
    <property type="match status" value="1"/>
</dbReference>
<sequence>MLDDQEGGMRMDEIADGASTLLSRQERQVLAHMADGLTYYAIAKRMQISRHTVDTYFRRIRAKTGARSRMQLLMYALRLDDEWAAEEPGPRPGRVTDDSRGSGSRAEPSALPPNSAFLPVFRHRRPASAVRHERFS</sequence>
<dbReference type="AlphaFoldDB" id="A0AB39MJR3"/>
<dbReference type="InterPro" id="IPR000792">
    <property type="entry name" value="Tscrpt_reg_LuxR_C"/>
</dbReference>
<feature type="domain" description="HTH luxR-type" evidence="5">
    <location>
        <begin position="15"/>
        <end position="80"/>
    </location>
</feature>
<dbReference type="PANTHER" id="PTHR44688:SF16">
    <property type="entry name" value="DNA-BINDING TRANSCRIPTIONAL ACTIVATOR DEVR_DOSR"/>
    <property type="match status" value="1"/>
</dbReference>
<keyword evidence="2" id="KW-0238">DNA-binding</keyword>
<dbReference type="SMART" id="SM00421">
    <property type="entry name" value="HTH_LUXR"/>
    <property type="match status" value="1"/>
</dbReference>
<feature type="region of interest" description="Disordered" evidence="4">
    <location>
        <begin position="85"/>
        <end position="136"/>
    </location>
</feature>
<dbReference type="RefSeq" id="WP_369191330.1">
    <property type="nucleotide sequence ID" value="NZ_CP163431.1"/>
</dbReference>
<protein>
    <submittedName>
        <fullName evidence="6">Response regulator transcription factor</fullName>
    </submittedName>
</protein>
<dbReference type="PROSITE" id="PS00622">
    <property type="entry name" value="HTH_LUXR_1"/>
    <property type="match status" value="1"/>
</dbReference>
<dbReference type="GO" id="GO:0006355">
    <property type="term" value="P:regulation of DNA-templated transcription"/>
    <property type="evidence" value="ECO:0007669"/>
    <property type="project" value="InterPro"/>
</dbReference>
<gene>
    <name evidence="6" type="ORF">AB5J58_42065</name>
</gene>
<evidence type="ECO:0000256" key="4">
    <source>
        <dbReference type="SAM" id="MobiDB-lite"/>
    </source>
</evidence>
<evidence type="ECO:0000256" key="2">
    <source>
        <dbReference type="ARBA" id="ARBA00023125"/>
    </source>
</evidence>
<dbReference type="EMBL" id="CP163431">
    <property type="protein sequence ID" value="XDQ06358.1"/>
    <property type="molecule type" value="Genomic_DNA"/>
</dbReference>
<dbReference type="PANTHER" id="PTHR44688">
    <property type="entry name" value="DNA-BINDING TRANSCRIPTIONAL ACTIVATOR DEVR_DOSR"/>
    <property type="match status" value="1"/>
</dbReference>